<dbReference type="Gene3D" id="1.25.40.10">
    <property type="entry name" value="Tetratricopeptide repeat domain"/>
    <property type="match status" value="2"/>
</dbReference>
<evidence type="ECO:0000256" key="1">
    <source>
        <dbReference type="PROSITE-ProRule" id="PRU00339"/>
    </source>
</evidence>
<dbReference type="Proteomes" id="UP000515135">
    <property type="component" value="Unplaced"/>
</dbReference>
<dbReference type="InterPro" id="IPR000157">
    <property type="entry name" value="TIR_dom"/>
</dbReference>
<dbReference type="AlphaFoldDB" id="A0A6P4YCC3"/>
<dbReference type="SMART" id="SM00028">
    <property type="entry name" value="TPR"/>
    <property type="match status" value="2"/>
</dbReference>
<evidence type="ECO:0000259" key="2">
    <source>
        <dbReference type="PROSITE" id="PS50104"/>
    </source>
</evidence>
<dbReference type="SUPFAM" id="SSF52200">
    <property type="entry name" value="Toll/Interleukin receptor TIR domain"/>
    <property type="match status" value="1"/>
</dbReference>
<evidence type="ECO:0000313" key="3">
    <source>
        <dbReference type="Proteomes" id="UP000515135"/>
    </source>
</evidence>
<organism evidence="3 4">
    <name type="scientific">Branchiostoma belcheri</name>
    <name type="common">Amphioxus</name>
    <dbReference type="NCBI Taxonomy" id="7741"/>
    <lineage>
        <taxon>Eukaryota</taxon>
        <taxon>Metazoa</taxon>
        <taxon>Chordata</taxon>
        <taxon>Cephalochordata</taxon>
        <taxon>Leptocardii</taxon>
        <taxon>Amphioxiformes</taxon>
        <taxon>Branchiostomatidae</taxon>
        <taxon>Branchiostoma</taxon>
    </lineage>
</organism>
<dbReference type="Gene3D" id="3.40.50.10140">
    <property type="entry name" value="Toll/interleukin-1 receptor homology (TIR) domain"/>
    <property type="match status" value="1"/>
</dbReference>
<reference evidence="4" key="1">
    <citation type="submission" date="2025-08" db="UniProtKB">
        <authorList>
            <consortium name="RefSeq"/>
        </authorList>
    </citation>
    <scope>IDENTIFICATION</scope>
    <source>
        <tissue evidence="4">Gonad</tissue>
    </source>
</reference>
<gene>
    <name evidence="4" type="primary">LOC109468242</name>
</gene>
<keyword evidence="1" id="KW-0802">TPR repeat</keyword>
<dbReference type="GO" id="GO:0007165">
    <property type="term" value="P:signal transduction"/>
    <property type="evidence" value="ECO:0007669"/>
    <property type="project" value="InterPro"/>
</dbReference>
<keyword evidence="3" id="KW-1185">Reference proteome</keyword>
<feature type="repeat" description="TPR" evidence="1">
    <location>
        <begin position="293"/>
        <end position="326"/>
    </location>
</feature>
<dbReference type="InterPro" id="IPR042342">
    <property type="entry name" value="TTC22"/>
</dbReference>
<name>A0A6P4YCC3_BRABE</name>
<sequence length="744" mass="85297">MAAGGLLARVPTPGFFHLDLFIKDTKDVTPWYDELKRRLEREKGPMESAMTNLLSVFAFHKVHGKGEARKLLEKLTEKDENNLNAIANKQFIYSQLMRAKDEMACRDRLQELLSDEARASRARNARCFAEQAYALTFDVRDDSKDMVSKVRHAISLLETALSLVCDTETLTNECLVWKYYLSICYWRFDQVMHTRHGQVKPQLTEDDRKEGLLKAQSLLIEVTQMNPSWKHSESYIAKAWALLGALVHKCTDKFESYETPDYVKEEVSLIEESQIGPQFGCFGKALEINPDDSEIYRRFGTGYMQISMYNKARDMFDKSIDIMPDSISNWFAYYERSLVNMLEYDQLVNQVRKEEVLQLPSKDLLQRAKQDAVVSCKGAMTPFNVYHLGKVSHRLAIHPITGEVKDKDELDDALDSFAQALQLEDGFAYSKIHSARGWSLEVAGEHEKAAESYKRAVENEEATFNWNLTGVLRNLLKLHRLEDHSSEHYIAELAFWINEGSKKYPEITKILQGCVFKFGSQMIQVCQHLLDHDKPMLAKLCLQCFRTHKHLRHRTMAASMERKILGVDGDTSRVSGADGMTSTQSKPEIRVNIPVSVKKPRHGHEFQYDFFVSHSSKDADWVDFALLPAMEVDLRFKGCVADRDFVPGKSVFDNIMYSIENSYKTLLILTPNFVTSEWCKYETEQALVESLKSKTGRVIPIMLQECDVPASLRTITYLDVSHDAIGSYDWLKLKKALEETPPTK</sequence>
<dbReference type="SMART" id="SM00255">
    <property type="entry name" value="TIR"/>
    <property type="match status" value="1"/>
</dbReference>
<dbReference type="KEGG" id="bbel:109468242"/>
<protein>
    <submittedName>
        <fullName evidence="4">Tetratricopeptide repeat protein 22-like</fullName>
    </submittedName>
</protein>
<dbReference type="GeneID" id="109468242"/>
<evidence type="ECO:0000313" key="4">
    <source>
        <dbReference type="RefSeq" id="XP_019622058.1"/>
    </source>
</evidence>
<dbReference type="Pfam" id="PF13676">
    <property type="entry name" value="TIR_2"/>
    <property type="match status" value="1"/>
</dbReference>
<accession>A0A6P4YCC3</accession>
<dbReference type="InterPro" id="IPR019734">
    <property type="entry name" value="TPR_rpt"/>
</dbReference>
<dbReference type="SUPFAM" id="SSF48452">
    <property type="entry name" value="TPR-like"/>
    <property type="match status" value="1"/>
</dbReference>
<proteinExistence type="predicted"/>
<dbReference type="RefSeq" id="XP_019622058.1">
    <property type="nucleotide sequence ID" value="XM_019766499.1"/>
</dbReference>
<dbReference type="PANTHER" id="PTHR16253:SF0">
    <property type="entry name" value="TETRATRICOPEPTIDE REPEAT PROTEIN 22"/>
    <property type="match status" value="1"/>
</dbReference>
<dbReference type="InterPro" id="IPR011990">
    <property type="entry name" value="TPR-like_helical_dom_sf"/>
</dbReference>
<dbReference type="PROSITE" id="PS50005">
    <property type="entry name" value="TPR"/>
    <property type="match status" value="1"/>
</dbReference>
<dbReference type="InterPro" id="IPR035897">
    <property type="entry name" value="Toll_tir_struct_dom_sf"/>
</dbReference>
<dbReference type="PANTHER" id="PTHR16253">
    <property type="entry name" value="TETRATRICOPEPTIDE REPEAT PROTEIN 22"/>
    <property type="match status" value="1"/>
</dbReference>
<dbReference type="PROSITE" id="PS50104">
    <property type="entry name" value="TIR"/>
    <property type="match status" value="1"/>
</dbReference>
<dbReference type="OrthoDB" id="6058829at2759"/>
<feature type="domain" description="TIR" evidence="2">
    <location>
        <begin position="606"/>
        <end position="737"/>
    </location>
</feature>